<feature type="transmembrane region" description="Helical" evidence="1">
    <location>
        <begin position="152"/>
        <end position="173"/>
    </location>
</feature>
<keyword evidence="1" id="KW-0812">Transmembrane</keyword>
<evidence type="ECO:0000256" key="1">
    <source>
        <dbReference type="SAM" id="Phobius"/>
    </source>
</evidence>
<sequence length="289" mass="31691">MWSVKEQPEAISTHAVAKMPSARLSLADLEFIASSMGEVRRVALTWSSREMYTVTASNFSGQSPSVKVVRTFKANSVAEFATQAPRGRIYILEARFESPGGAAVLTLGKDRDLSRDLVLSFEGAEEGVPSWFDDIVRGMISAKLFNAGQREIYLLGLAWAPVFLPPIAVPWAIATGRLSSMGISAVLWFGGFAWLAYAVFAPTIARFIRASSLRVTPLFAAVPWPQPANVTSPFRLIPLRLREFRTEVKIAFKSGWLAFRQSDHQFNAVLVSLVALVVALVSLIVDVSK</sequence>
<proteinExistence type="predicted"/>
<keyword evidence="1" id="KW-0472">Membrane</keyword>
<dbReference type="AlphaFoldDB" id="A0A1C5JYC4"/>
<dbReference type="EMBL" id="LT607753">
    <property type="protein sequence ID" value="SCG75331.1"/>
    <property type="molecule type" value="Genomic_DNA"/>
</dbReference>
<gene>
    <name evidence="2" type="ORF">GA0070614_5651</name>
</gene>
<name>A0A1C5JYC4_9ACTN</name>
<keyword evidence="1" id="KW-1133">Transmembrane helix</keyword>
<accession>A0A1C5JYC4</accession>
<dbReference type="Proteomes" id="UP000198215">
    <property type="component" value="Chromosome I"/>
</dbReference>
<protein>
    <submittedName>
        <fullName evidence="2">Uncharacterized protein</fullName>
    </submittedName>
</protein>
<organism evidence="2 3">
    <name type="scientific">Micromonospora coxensis</name>
    <dbReference type="NCBI Taxonomy" id="356852"/>
    <lineage>
        <taxon>Bacteria</taxon>
        <taxon>Bacillati</taxon>
        <taxon>Actinomycetota</taxon>
        <taxon>Actinomycetes</taxon>
        <taxon>Micromonosporales</taxon>
        <taxon>Micromonosporaceae</taxon>
        <taxon>Micromonospora</taxon>
    </lineage>
</organism>
<evidence type="ECO:0000313" key="2">
    <source>
        <dbReference type="EMBL" id="SCG75331.1"/>
    </source>
</evidence>
<feature type="transmembrane region" description="Helical" evidence="1">
    <location>
        <begin position="185"/>
        <end position="205"/>
    </location>
</feature>
<reference evidence="3" key="1">
    <citation type="submission" date="2016-06" db="EMBL/GenBank/DDBJ databases">
        <authorList>
            <person name="Varghese N."/>
            <person name="Submissions Spin"/>
        </authorList>
    </citation>
    <scope>NUCLEOTIDE SEQUENCE [LARGE SCALE GENOMIC DNA]</scope>
    <source>
        <strain evidence="3">DSM 45161</strain>
    </source>
</reference>
<feature type="transmembrane region" description="Helical" evidence="1">
    <location>
        <begin position="266"/>
        <end position="285"/>
    </location>
</feature>
<evidence type="ECO:0000313" key="3">
    <source>
        <dbReference type="Proteomes" id="UP000198215"/>
    </source>
</evidence>
<keyword evidence="3" id="KW-1185">Reference proteome</keyword>